<sequence length="138" mass="15369">MSLKPLVLAFLVIYASASAPQSSTSTPSSTSSTDEEDQWEEEQNFDQLLQSIEITHPQEDKRGQEQEVDRLLGSLGTAHLTSTRSQIQDTENDDSGGVPINRSELGHKELVLTLDNFDNDVITEKITVYSCILFFSYV</sequence>
<gene>
    <name evidence="3" type="ORF">QYE76_042801</name>
</gene>
<feature type="region of interest" description="Disordered" evidence="1">
    <location>
        <begin position="18"/>
        <end position="42"/>
    </location>
</feature>
<comment type="caution">
    <text evidence="3">The sequence shown here is derived from an EMBL/GenBank/DDBJ whole genome shotgun (WGS) entry which is preliminary data.</text>
</comment>
<dbReference type="Proteomes" id="UP001231189">
    <property type="component" value="Unassembled WGS sequence"/>
</dbReference>
<feature type="compositionally biased region" description="Polar residues" evidence="1">
    <location>
        <begin position="79"/>
        <end position="89"/>
    </location>
</feature>
<evidence type="ECO:0000256" key="2">
    <source>
        <dbReference type="SAM" id="SignalP"/>
    </source>
</evidence>
<feature type="region of interest" description="Disordered" evidence="1">
    <location>
        <begin position="79"/>
        <end position="101"/>
    </location>
</feature>
<keyword evidence="4" id="KW-1185">Reference proteome</keyword>
<organism evidence="3 4">
    <name type="scientific">Lolium multiflorum</name>
    <name type="common">Italian ryegrass</name>
    <name type="synonym">Lolium perenne subsp. multiflorum</name>
    <dbReference type="NCBI Taxonomy" id="4521"/>
    <lineage>
        <taxon>Eukaryota</taxon>
        <taxon>Viridiplantae</taxon>
        <taxon>Streptophyta</taxon>
        <taxon>Embryophyta</taxon>
        <taxon>Tracheophyta</taxon>
        <taxon>Spermatophyta</taxon>
        <taxon>Magnoliopsida</taxon>
        <taxon>Liliopsida</taxon>
        <taxon>Poales</taxon>
        <taxon>Poaceae</taxon>
        <taxon>BOP clade</taxon>
        <taxon>Pooideae</taxon>
        <taxon>Poodae</taxon>
        <taxon>Poeae</taxon>
        <taxon>Poeae Chloroplast Group 2 (Poeae type)</taxon>
        <taxon>Loliodinae</taxon>
        <taxon>Loliinae</taxon>
        <taxon>Lolium</taxon>
    </lineage>
</organism>
<accession>A0AAD8THU4</accession>
<dbReference type="EMBL" id="JAUUTY010000002">
    <property type="protein sequence ID" value="KAK1681953.1"/>
    <property type="molecule type" value="Genomic_DNA"/>
</dbReference>
<evidence type="ECO:0000313" key="4">
    <source>
        <dbReference type="Proteomes" id="UP001231189"/>
    </source>
</evidence>
<feature type="compositionally biased region" description="Acidic residues" evidence="1">
    <location>
        <begin position="33"/>
        <end position="42"/>
    </location>
</feature>
<keyword evidence="2" id="KW-0732">Signal</keyword>
<reference evidence="3" key="1">
    <citation type="submission" date="2023-07" db="EMBL/GenBank/DDBJ databases">
        <title>A chromosome-level genome assembly of Lolium multiflorum.</title>
        <authorList>
            <person name="Chen Y."/>
            <person name="Copetti D."/>
            <person name="Kolliker R."/>
            <person name="Studer B."/>
        </authorList>
    </citation>
    <scope>NUCLEOTIDE SEQUENCE</scope>
    <source>
        <strain evidence="3">02402/16</strain>
        <tissue evidence="3">Leaf</tissue>
    </source>
</reference>
<proteinExistence type="predicted"/>
<protein>
    <submittedName>
        <fullName evidence="3">Uncharacterized protein</fullName>
    </submittedName>
</protein>
<evidence type="ECO:0000256" key="1">
    <source>
        <dbReference type="SAM" id="MobiDB-lite"/>
    </source>
</evidence>
<name>A0AAD8THU4_LOLMU</name>
<dbReference type="AlphaFoldDB" id="A0AAD8THU4"/>
<feature type="signal peptide" evidence="2">
    <location>
        <begin position="1"/>
        <end position="17"/>
    </location>
</feature>
<feature type="compositionally biased region" description="Low complexity" evidence="1">
    <location>
        <begin position="18"/>
        <end position="32"/>
    </location>
</feature>
<feature type="chain" id="PRO_5041949630" evidence="2">
    <location>
        <begin position="18"/>
        <end position="138"/>
    </location>
</feature>
<evidence type="ECO:0000313" key="3">
    <source>
        <dbReference type="EMBL" id="KAK1681953.1"/>
    </source>
</evidence>